<keyword evidence="5" id="KW-0804">Transcription</keyword>
<gene>
    <name evidence="7" type="primary">norR_1</name>
    <name evidence="7" type="ORF">VMF7928_01108</name>
</gene>
<dbReference type="InterPro" id="IPR058031">
    <property type="entry name" value="AAA_lid_NorR"/>
</dbReference>
<dbReference type="EMBL" id="CAKLDM010000001">
    <property type="protein sequence ID" value="CAH0537435.1"/>
    <property type="molecule type" value="Genomic_DNA"/>
</dbReference>
<dbReference type="PANTHER" id="PTHR32071">
    <property type="entry name" value="TRANSCRIPTIONAL REGULATORY PROTEIN"/>
    <property type="match status" value="1"/>
</dbReference>
<dbReference type="InterPro" id="IPR009057">
    <property type="entry name" value="Homeodomain-like_sf"/>
</dbReference>
<keyword evidence="1" id="KW-0547">Nucleotide-binding</keyword>
<protein>
    <submittedName>
        <fullName evidence="7">Anaerobic nitric oxide reductase transcription regulator NorR</fullName>
    </submittedName>
</protein>
<dbReference type="PRINTS" id="PR01590">
    <property type="entry name" value="HTHFIS"/>
</dbReference>
<reference evidence="7" key="1">
    <citation type="submission" date="2021-11" db="EMBL/GenBank/DDBJ databases">
        <authorList>
            <person name="Rodrigo-Torres L."/>
            <person name="Arahal R. D."/>
            <person name="Lucena T."/>
        </authorList>
    </citation>
    <scope>NUCLEOTIDE SEQUENCE</scope>
    <source>
        <strain evidence="7">CECT 7928</strain>
    </source>
</reference>
<evidence type="ECO:0000256" key="4">
    <source>
        <dbReference type="ARBA" id="ARBA00023125"/>
    </source>
</evidence>
<dbReference type="InterPro" id="IPR002078">
    <property type="entry name" value="Sigma_54_int"/>
</dbReference>
<keyword evidence="4" id="KW-0238">DNA-binding</keyword>
<evidence type="ECO:0000313" key="8">
    <source>
        <dbReference type="Proteomes" id="UP000838748"/>
    </source>
</evidence>
<dbReference type="Pfam" id="PF00158">
    <property type="entry name" value="Sigma54_activat"/>
    <property type="match status" value="1"/>
</dbReference>
<evidence type="ECO:0000256" key="3">
    <source>
        <dbReference type="ARBA" id="ARBA00023015"/>
    </source>
</evidence>
<dbReference type="InterPro" id="IPR025943">
    <property type="entry name" value="Sigma_54_int_dom_ATP-bd_2"/>
</dbReference>
<dbReference type="PROSITE" id="PS00675">
    <property type="entry name" value="SIGMA54_INTERACT_1"/>
    <property type="match status" value="1"/>
</dbReference>
<evidence type="ECO:0000313" key="7">
    <source>
        <dbReference type="EMBL" id="CAH0537435.1"/>
    </source>
</evidence>
<dbReference type="Gene3D" id="3.40.50.300">
    <property type="entry name" value="P-loop containing nucleotide triphosphate hydrolases"/>
    <property type="match status" value="1"/>
</dbReference>
<dbReference type="InterPro" id="IPR002197">
    <property type="entry name" value="HTH_Fis"/>
</dbReference>
<sequence length="533" mass="59873">MQQWLKMTAELVSCRDESKLTAVYLNSVLTHWRLSHCCLLTPSEDGRHLLTCRNQFVSNEQCGRAVTLLDDQGSCQWDVNDFEHPFAHVLQQATTMLLDRSKLAYWQQNQAFTKLASLAKGMDNVLIAPITSATKQVVAIAVLIGEQSITSELLTDQNWSQFSDLFVSQRQLLKDMQHQQTQKAVLNESLSRLKSRQSTSSNGFSPIQQLIGSSSAMESLREQIEVAAKSNLTVLIQGETGVGKELVAKAVHALSDRKDQNFVVINCAAIPENLLESELFGYEKGAFTGAHSSRKGLIAQADGGTLFLDEMGELPLSLQAKLLRVMEAYQYRPLGANQEQTSNFRLIAATHVNLRRSVNEGRFRQDLYYRLYQYPLSVPNLQSRLQDIEELATYFIELHNSRENRHVIGLASSTLDALKQLDYPGNVRELRSLVEYACVHTGSGKYIEQTALPSKKWVAKKEESQSTPETLPHFSGIDLNQVDDLKAALEQIEKQIICERLRQYGGHRAKAAESLGLPKRTLAHKCQKLEIQI</sequence>
<keyword evidence="2" id="KW-0067">ATP-binding</keyword>
<comment type="caution">
    <text evidence="7">The sequence shown here is derived from an EMBL/GenBank/DDBJ whole genome shotgun (WGS) entry which is preliminary data.</text>
</comment>
<proteinExistence type="predicted"/>
<dbReference type="RefSeq" id="WP_237360471.1">
    <property type="nucleotide sequence ID" value="NZ_CAKLDM010000001.1"/>
</dbReference>
<dbReference type="InterPro" id="IPR025662">
    <property type="entry name" value="Sigma_54_int_dom_ATP-bd_1"/>
</dbReference>
<dbReference type="SUPFAM" id="SSF52540">
    <property type="entry name" value="P-loop containing nucleoside triphosphate hydrolases"/>
    <property type="match status" value="1"/>
</dbReference>
<accession>A0ABN8E3V4</accession>
<dbReference type="Gene3D" id="1.10.8.60">
    <property type="match status" value="1"/>
</dbReference>
<dbReference type="CDD" id="cd00009">
    <property type="entry name" value="AAA"/>
    <property type="match status" value="1"/>
</dbReference>
<evidence type="ECO:0000256" key="5">
    <source>
        <dbReference type="ARBA" id="ARBA00023163"/>
    </source>
</evidence>
<dbReference type="InterPro" id="IPR003593">
    <property type="entry name" value="AAA+_ATPase"/>
</dbReference>
<name>A0ABN8E3V4_9VIBR</name>
<evidence type="ECO:0000256" key="1">
    <source>
        <dbReference type="ARBA" id="ARBA00022741"/>
    </source>
</evidence>
<dbReference type="PANTHER" id="PTHR32071:SF117">
    <property type="entry name" value="PTS-DEPENDENT DIHYDROXYACETONE KINASE OPERON REGULATORY PROTEIN-RELATED"/>
    <property type="match status" value="1"/>
</dbReference>
<dbReference type="PROSITE" id="PS00676">
    <property type="entry name" value="SIGMA54_INTERACT_2"/>
    <property type="match status" value="1"/>
</dbReference>
<dbReference type="Gene3D" id="1.10.10.60">
    <property type="entry name" value="Homeodomain-like"/>
    <property type="match status" value="1"/>
</dbReference>
<dbReference type="InterPro" id="IPR027417">
    <property type="entry name" value="P-loop_NTPase"/>
</dbReference>
<evidence type="ECO:0000259" key="6">
    <source>
        <dbReference type="PROSITE" id="PS50045"/>
    </source>
</evidence>
<dbReference type="Pfam" id="PF25601">
    <property type="entry name" value="AAA_lid_14"/>
    <property type="match status" value="1"/>
</dbReference>
<feature type="domain" description="Sigma-54 factor interaction" evidence="6">
    <location>
        <begin position="210"/>
        <end position="439"/>
    </location>
</feature>
<keyword evidence="8" id="KW-1185">Reference proteome</keyword>
<evidence type="ECO:0000256" key="2">
    <source>
        <dbReference type="ARBA" id="ARBA00022840"/>
    </source>
</evidence>
<dbReference type="Proteomes" id="UP000838748">
    <property type="component" value="Unassembled WGS sequence"/>
</dbReference>
<dbReference type="SMART" id="SM00382">
    <property type="entry name" value="AAA"/>
    <property type="match status" value="1"/>
</dbReference>
<dbReference type="SUPFAM" id="SSF46689">
    <property type="entry name" value="Homeodomain-like"/>
    <property type="match status" value="1"/>
</dbReference>
<dbReference type="PROSITE" id="PS50045">
    <property type="entry name" value="SIGMA54_INTERACT_4"/>
    <property type="match status" value="1"/>
</dbReference>
<dbReference type="Pfam" id="PF02954">
    <property type="entry name" value="HTH_8"/>
    <property type="match status" value="1"/>
</dbReference>
<keyword evidence="3" id="KW-0805">Transcription regulation</keyword>
<organism evidence="7 8">
    <name type="scientific">Vibrio marisflavi CECT 7928</name>
    <dbReference type="NCBI Taxonomy" id="634439"/>
    <lineage>
        <taxon>Bacteria</taxon>
        <taxon>Pseudomonadati</taxon>
        <taxon>Pseudomonadota</taxon>
        <taxon>Gammaproteobacteria</taxon>
        <taxon>Vibrionales</taxon>
        <taxon>Vibrionaceae</taxon>
        <taxon>Vibrio</taxon>
    </lineage>
</organism>